<evidence type="ECO:0000313" key="1">
    <source>
        <dbReference type="EMBL" id="KAF6081708.1"/>
    </source>
</evidence>
<gene>
    <name evidence="1" type="ORF">HJG60_008729</name>
</gene>
<evidence type="ECO:0000313" key="2">
    <source>
        <dbReference type="Proteomes" id="UP000664940"/>
    </source>
</evidence>
<dbReference type="EMBL" id="JABVXQ010000013">
    <property type="protein sequence ID" value="KAF6081708.1"/>
    <property type="molecule type" value="Genomic_DNA"/>
</dbReference>
<organism evidence="1 2">
    <name type="scientific">Phyllostomus discolor</name>
    <name type="common">pale spear-nosed bat</name>
    <dbReference type="NCBI Taxonomy" id="89673"/>
    <lineage>
        <taxon>Eukaryota</taxon>
        <taxon>Metazoa</taxon>
        <taxon>Chordata</taxon>
        <taxon>Craniata</taxon>
        <taxon>Vertebrata</taxon>
        <taxon>Euteleostomi</taxon>
        <taxon>Mammalia</taxon>
        <taxon>Eutheria</taxon>
        <taxon>Laurasiatheria</taxon>
        <taxon>Chiroptera</taxon>
        <taxon>Yangochiroptera</taxon>
        <taxon>Phyllostomidae</taxon>
        <taxon>Phyllostominae</taxon>
        <taxon>Phyllostomus</taxon>
    </lineage>
</organism>
<comment type="caution">
    <text evidence="1">The sequence shown here is derived from an EMBL/GenBank/DDBJ whole genome shotgun (WGS) entry which is preliminary data.</text>
</comment>
<protein>
    <submittedName>
        <fullName evidence="1">Uncharacterized protein</fullName>
    </submittedName>
</protein>
<name>A0A833YM33_9CHIR</name>
<dbReference type="AlphaFoldDB" id="A0A833YM33"/>
<proteinExistence type="predicted"/>
<reference evidence="1 2" key="1">
    <citation type="journal article" date="2020" name="Nature">
        <title>Six reference-quality genomes reveal evolution of bat adaptations.</title>
        <authorList>
            <person name="Jebb D."/>
            <person name="Huang Z."/>
            <person name="Pippel M."/>
            <person name="Hughes G.M."/>
            <person name="Lavrichenko K."/>
            <person name="Devanna P."/>
            <person name="Winkler S."/>
            <person name="Jermiin L.S."/>
            <person name="Skirmuntt E.C."/>
            <person name="Katzourakis A."/>
            <person name="Burkitt-Gray L."/>
            <person name="Ray D.A."/>
            <person name="Sullivan K.A.M."/>
            <person name="Roscito J.G."/>
            <person name="Kirilenko B.M."/>
            <person name="Davalos L.M."/>
            <person name="Corthals A.P."/>
            <person name="Power M.L."/>
            <person name="Jones G."/>
            <person name="Ransome R.D."/>
            <person name="Dechmann D.K.N."/>
            <person name="Locatelli A.G."/>
            <person name="Puechmaille S.J."/>
            <person name="Fedrigo O."/>
            <person name="Jarvis E.D."/>
            <person name="Hiller M."/>
            <person name="Vernes S.C."/>
            <person name="Myers E.W."/>
            <person name="Teeling E.C."/>
        </authorList>
    </citation>
    <scope>NUCLEOTIDE SEQUENCE [LARGE SCALE GENOMIC DNA]</scope>
    <source>
        <strain evidence="1">Bat1K_MPI-CBG_1</strain>
    </source>
</reference>
<dbReference type="Proteomes" id="UP000664940">
    <property type="component" value="Unassembled WGS sequence"/>
</dbReference>
<sequence>MVWTHNVLDAPCPRKHCARVAPFSVSMRRRQALYFYRAPEGTKEEQLLARRHGPGRNFMANGLLQLPNLQLFDLTSQAGLKVQVPSGPIRRFPPLETPPLNCPQLVGRIKPSGLKLFPHRLFNRKWQSG</sequence>
<accession>A0A833YM33</accession>